<dbReference type="InterPro" id="IPR009967">
    <property type="entry name" value="Flagellum_FlbT"/>
</dbReference>
<dbReference type="AlphaFoldDB" id="A0A4R3JE95"/>
<keyword evidence="4" id="KW-0282">Flagellum</keyword>
<dbReference type="GO" id="GO:0044781">
    <property type="term" value="P:bacterial-type flagellum organization"/>
    <property type="evidence" value="ECO:0007669"/>
    <property type="project" value="UniProtKB-KW"/>
</dbReference>
<keyword evidence="2" id="KW-1005">Bacterial flagellum biogenesis</keyword>
<keyword evidence="5" id="KW-1185">Reference proteome</keyword>
<dbReference type="Pfam" id="PF07378">
    <property type="entry name" value="FlbT"/>
    <property type="match status" value="1"/>
</dbReference>
<gene>
    <name evidence="4" type="ORF">EDD55_10491</name>
</gene>
<keyword evidence="1" id="KW-0678">Repressor</keyword>
<keyword evidence="3" id="KW-0694">RNA-binding</keyword>
<protein>
    <submittedName>
        <fullName evidence="4">Flagellar protein FlbT</fullName>
    </submittedName>
</protein>
<sequence>MPLLIDFKEGDRLIINGAVIENNGAHTRILVHNQAAILRGKEVLSEEESRTPASRAYFALQCAYIFPDRQEEYLQAFDGYLNDYVAACPSALPISEEIRERLAGDQIYKAMKSAQKLIFHENGVLKSLEGDLENLQREGEGVADASSDPS</sequence>
<dbReference type="GO" id="GO:1902209">
    <property type="term" value="P:negative regulation of bacterial-type flagellum assembly"/>
    <property type="evidence" value="ECO:0007669"/>
    <property type="project" value="InterPro"/>
</dbReference>
<evidence type="ECO:0000256" key="2">
    <source>
        <dbReference type="ARBA" id="ARBA00022795"/>
    </source>
</evidence>
<evidence type="ECO:0000313" key="4">
    <source>
        <dbReference type="EMBL" id="TCS63000.1"/>
    </source>
</evidence>
<organism evidence="4 5">
    <name type="scientific">Varunaivibrio sulfuroxidans</name>
    <dbReference type="NCBI Taxonomy" id="1773489"/>
    <lineage>
        <taxon>Bacteria</taxon>
        <taxon>Pseudomonadati</taxon>
        <taxon>Pseudomonadota</taxon>
        <taxon>Alphaproteobacteria</taxon>
        <taxon>Rhodospirillales</taxon>
        <taxon>Magnetovibrionaceae</taxon>
        <taxon>Varunaivibrio</taxon>
    </lineage>
</organism>
<proteinExistence type="predicted"/>
<dbReference type="GO" id="GO:0006402">
    <property type="term" value="P:mRNA catabolic process"/>
    <property type="evidence" value="ECO:0007669"/>
    <property type="project" value="InterPro"/>
</dbReference>
<dbReference type="GO" id="GO:0048027">
    <property type="term" value="F:mRNA 5'-UTR binding"/>
    <property type="evidence" value="ECO:0007669"/>
    <property type="project" value="InterPro"/>
</dbReference>
<dbReference type="RefSeq" id="WP_132938741.1">
    <property type="nucleotide sequence ID" value="NZ_CP119676.1"/>
</dbReference>
<name>A0A4R3JE95_9PROT</name>
<keyword evidence="4" id="KW-0966">Cell projection</keyword>
<dbReference type="OrthoDB" id="8561314at2"/>
<evidence type="ECO:0000256" key="3">
    <source>
        <dbReference type="ARBA" id="ARBA00022884"/>
    </source>
</evidence>
<comment type="caution">
    <text evidence="4">The sequence shown here is derived from an EMBL/GenBank/DDBJ whole genome shotgun (WGS) entry which is preliminary data.</text>
</comment>
<keyword evidence="4" id="KW-0969">Cilium</keyword>
<dbReference type="EMBL" id="SLZW01000004">
    <property type="protein sequence ID" value="TCS63000.1"/>
    <property type="molecule type" value="Genomic_DNA"/>
</dbReference>
<reference evidence="4 5" key="1">
    <citation type="submission" date="2019-03" db="EMBL/GenBank/DDBJ databases">
        <title>Genomic Encyclopedia of Type Strains, Phase IV (KMG-IV): sequencing the most valuable type-strain genomes for metagenomic binning, comparative biology and taxonomic classification.</title>
        <authorList>
            <person name="Goeker M."/>
        </authorList>
    </citation>
    <scope>NUCLEOTIDE SEQUENCE [LARGE SCALE GENOMIC DNA]</scope>
    <source>
        <strain evidence="4 5">DSM 101688</strain>
    </source>
</reference>
<evidence type="ECO:0000313" key="5">
    <source>
        <dbReference type="Proteomes" id="UP000295304"/>
    </source>
</evidence>
<accession>A0A4R3JE95</accession>
<dbReference type="Proteomes" id="UP000295304">
    <property type="component" value="Unassembled WGS sequence"/>
</dbReference>
<evidence type="ECO:0000256" key="1">
    <source>
        <dbReference type="ARBA" id="ARBA00022491"/>
    </source>
</evidence>